<dbReference type="InterPro" id="IPR046357">
    <property type="entry name" value="PPIase_dom_sf"/>
</dbReference>
<dbReference type="SUPFAM" id="SSF54534">
    <property type="entry name" value="FKBP-like"/>
    <property type="match status" value="1"/>
</dbReference>
<comment type="catalytic activity">
    <reaction evidence="1">
        <text>[protein]-peptidylproline (omega=180) = [protein]-peptidylproline (omega=0)</text>
        <dbReference type="Rhea" id="RHEA:16237"/>
        <dbReference type="Rhea" id="RHEA-COMP:10747"/>
        <dbReference type="Rhea" id="RHEA-COMP:10748"/>
        <dbReference type="ChEBI" id="CHEBI:83833"/>
        <dbReference type="ChEBI" id="CHEBI:83834"/>
        <dbReference type="EC" id="5.2.1.8"/>
    </reaction>
</comment>
<evidence type="ECO:0000256" key="2">
    <source>
        <dbReference type="ARBA" id="ARBA00013194"/>
    </source>
</evidence>
<dbReference type="InterPro" id="IPR001179">
    <property type="entry name" value="PPIase_FKBP_dom"/>
</dbReference>
<evidence type="ECO:0000256" key="1">
    <source>
        <dbReference type="ARBA" id="ARBA00000971"/>
    </source>
</evidence>
<dbReference type="AlphaFoldDB" id="A0A645DLT5"/>
<accession>A0A645DLT5</accession>
<gene>
    <name evidence="6" type="primary">fkpA_3</name>
    <name evidence="6" type="ORF">SDC9_137531</name>
</gene>
<dbReference type="PROSITE" id="PS50059">
    <property type="entry name" value="FKBP_PPIASE"/>
    <property type="match status" value="1"/>
</dbReference>
<dbReference type="InterPro" id="IPR000774">
    <property type="entry name" value="PPIase_FKBP_N"/>
</dbReference>
<evidence type="ECO:0000256" key="4">
    <source>
        <dbReference type="ARBA" id="ARBA00023235"/>
    </source>
</evidence>
<dbReference type="Pfam" id="PF01346">
    <property type="entry name" value="FKBP_N"/>
    <property type="match status" value="1"/>
</dbReference>
<dbReference type="EC" id="5.2.1.8" evidence="2"/>
<dbReference type="GO" id="GO:0006457">
    <property type="term" value="P:protein folding"/>
    <property type="evidence" value="ECO:0007669"/>
    <property type="project" value="InterPro"/>
</dbReference>
<proteinExistence type="predicted"/>
<evidence type="ECO:0000259" key="5">
    <source>
        <dbReference type="PROSITE" id="PS50059"/>
    </source>
</evidence>
<feature type="domain" description="PPIase FKBP-type" evidence="5">
    <location>
        <begin position="146"/>
        <end position="231"/>
    </location>
</feature>
<keyword evidence="4 6" id="KW-0413">Isomerase</keyword>
<evidence type="ECO:0000256" key="3">
    <source>
        <dbReference type="ARBA" id="ARBA00023110"/>
    </source>
</evidence>
<dbReference type="PANTHER" id="PTHR43811">
    <property type="entry name" value="FKBP-TYPE PEPTIDYL-PROLYL CIS-TRANS ISOMERASE FKPA"/>
    <property type="match status" value="1"/>
</dbReference>
<dbReference type="InterPro" id="IPR036944">
    <property type="entry name" value="PPIase_FKBP_N_sf"/>
</dbReference>
<dbReference type="Gene3D" id="3.10.50.40">
    <property type="match status" value="1"/>
</dbReference>
<dbReference type="GO" id="GO:0003755">
    <property type="term" value="F:peptidyl-prolyl cis-trans isomerase activity"/>
    <property type="evidence" value="ECO:0007669"/>
    <property type="project" value="UniProtKB-KW"/>
</dbReference>
<comment type="caution">
    <text evidence="6">The sequence shown here is derived from an EMBL/GenBank/DDBJ whole genome shotgun (WGS) entry which is preliminary data.</text>
</comment>
<name>A0A645DLT5_9ZZZZ</name>
<dbReference type="EMBL" id="VSSQ01037660">
    <property type="protein sequence ID" value="MPM90410.1"/>
    <property type="molecule type" value="Genomic_DNA"/>
</dbReference>
<dbReference type="Pfam" id="PF00254">
    <property type="entry name" value="FKBP_C"/>
    <property type="match status" value="1"/>
</dbReference>
<reference evidence="6" key="1">
    <citation type="submission" date="2019-08" db="EMBL/GenBank/DDBJ databases">
        <authorList>
            <person name="Kucharzyk K."/>
            <person name="Murdoch R.W."/>
            <person name="Higgins S."/>
            <person name="Loffler F."/>
        </authorList>
    </citation>
    <scope>NUCLEOTIDE SEQUENCE</scope>
</reference>
<sequence length="248" mass="26428">MMKKIKVLSIIALSAIIVASCGEKKAETASSTKITKAEIDSVSYAIGVSLGSMVKQGNFGELNYSEINKAMQDVLKGKDLKIAETAASGVIQRFMTKRQEVVATENLEKGKAFLEGNKTKDSVVTTASGLQYKILNAGSEMKPKAEDTVEVNYRGTLIDGTEFDTSYGKTPARFALNGVIKGWTEGVQMIGEGGKIRMYIPAELAYGAQQAGPTIGPNSTLIFDVELLKITPAKAVAAEPAKVAPVKK</sequence>
<dbReference type="PANTHER" id="PTHR43811:SF19">
    <property type="entry name" value="39 KDA FK506-BINDING NUCLEAR PROTEIN"/>
    <property type="match status" value="1"/>
</dbReference>
<dbReference type="PROSITE" id="PS51257">
    <property type="entry name" value="PROKAR_LIPOPROTEIN"/>
    <property type="match status" value="1"/>
</dbReference>
<protein>
    <recommendedName>
        <fullName evidence="2">peptidylprolyl isomerase</fullName>
        <ecNumber evidence="2">5.2.1.8</ecNumber>
    </recommendedName>
</protein>
<organism evidence="6">
    <name type="scientific">bioreactor metagenome</name>
    <dbReference type="NCBI Taxonomy" id="1076179"/>
    <lineage>
        <taxon>unclassified sequences</taxon>
        <taxon>metagenomes</taxon>
        <taxon>ecological metagenomes</taxon>
    </lineage>
</organism>
<dbReference type="Gene3D" id="1.10.287.460">
    <property type="entry name" value="Peptidyl-prolyl cis-trans isomerase, FKBP-type, N-terminal domain"/>
    <property type="match status" value="1"/>
</dbReference>
<keyword evidence="3" id="KW-0697">Rotamase</keyword>
<evidence type="ECO:0000313" key="6">
    <source>
        <dbReference type="EMBL" id="MPM90410.1"/>
    </source>
</evidence>